<evidence type="ECO:0000256" key="5">
    <source>
        <dbReference type="SAM" id="Coils"/>
    </source>
</evidence>
<reference evidence="10" key="2">
    <citation type="submission" date="2011-01" db="EMBL/GenBank/DDBJ databases">
        <title>The complete genome of Nitratifractor salsuginis DSM 16511.</title>
        <authorList>
            <consortium name="US DOE Joint Genome Institute (JGI-PGF)"/>
            <person name="Lucas S."/>
            <person name="Copeland A."/>
            <person name="Lapidus A."/>
            <person name="Bruce D."/>
            <person name="Goodwin L."/>
            <person name="Pitluck S."/>
            <person name="Kyrpides N."/>
            <person name="Mavromatis K."/>
            <person name="Ivanova N."/>
            <person name="Mikhailova N."/>
            <person name="Zeytun A."/>
            <person name="Detter J.C."/>
            <person name="Tapia R."/>
            <person name="Han C."/>
            <person name="Land M."/>
            <person name="Hauser L."/>
            <person name="Markowitz V."/>
            <person name="Cheng J.-F."/>
            <person name="Hugenholtz P."/>
            <person name="Woyke T."/>
            <person name="Wu D."/>
            <person name="Tindall B."/>
            <person name="Schuetze A."/>
            <person name="Brambilla E."/>
            <person name="Klenk H.-P."/>
            <person name="Eisen J.A."/>
        </authorList>
    </citation>
    <scope>NUCLEOTIDE SEQUENCE [LARGE SCALE GENOMIC DNA]</scope>
    <source>
        <strain evidence="10">DSM 16511 / JCM 12458 / E9I37-1</strain>
    </source>
</reference>
<feature type="coiled-coil region" evidence="5">
    <location>
        <begin position="840"/>
        <end position="871"/>
    </location>
</feature>
<evidence type="ECO:0000259" key="8">
    <source>
        <dbReference type="PROSITE" id="PS50109"/>
    </source>
</evidence>
<evidence type="ECO:0000313" key="9">
    <source>
        <dbReference type="EMBL" id="ADV46324.1"/>
    </source>
</evidence>
<dbReference type="InterPro" id="IPR004358">
    <property type="entry name" value="Sig_transdc_His_kin-like_C"/>
</dbReference>
<dbReference type="Gene3D" id="3.30.565.10">
    <property type="entry name" value="Histidine kinase-like ATPase, C-terminal domain"/>
    <property type="match status" value="1"/>
</dbReference>
<keyword evidence="6" id="KW-1133">Transmembrane helix</keyword>
<dbReference type="Pfam" id="PF02518">
    <property type="entry name" value="HATPase_c"/>
    <property type="match status" value="1"/>
</dbReference>
<dbReference type="RefSeq" id="WP_013554017.1">
    <property type="nucleotide sequence ID" value="NC_014935.1"/>
</dbReference>
<evidence type="ECO:0000256" key="2">
    <source>
        <dbReference type="ARBA" id="ARBA00012438"/>
    </source>
</evidence>
<dbReference type="InterPro" id="IPR001638">
    <property type="entry name" value="Solute-binding_3/MltF_N"/>
</dbReference>
<feature type="chain" id="PRO_5003215270" description="histidine kinase" evidence="7">
    <location>
        <begin position="22"/>
        <end position="1109"/>
    </location>
</feature>
<dbReference type="SUPFAM" id="SSF53850">
    <property type="entry name" value="Periplasmic binding protein-like II"/>
    <property type="match status" value="3"/>
</dbReference>
<keyword evidence="3" id="KW-0597">Phosphoprotein</keyword>
<dbReference type="PROSITE" id="PS50109">
    <property type="entry name" value="HIS_KIN"/>
    <property type="match status" value="1"/>
</dbReference>
<proteinExistence type="predicted"/>
<dbReference type="AlphaFoldDB" id="E6WXR7"/>
<keyword evidence="4 7" id="KW-0732">Signal</keyword>
<dbReference type="HOGENOM" id="CLU_000445_86_0_7"/>
<dbReference type="InterPro" id="IPR036890">
    <property type="entry name" value="HATPase_C_sf"/>
</dbReference>
<evidence type="ECO:0000256" key="7">
    <source>
        <dbReference type="SAM" id="SignalP"/>
    </source>
</evidence>
<dbReference type="eggNOG" id="COG0834">
    <property type="taxonomic scope" value="Bacteria"/>
</dbReference>
<dbReference type="Gene3D" id="3.40.190.10">
    <property type="entry name" value="Periplasmic binding protein-like II"/>
    <property type="match status" value="6"/>
</dbReference>
<dbReference type="CDD" id="cd01007">
    <property type="entry name" value="PBP2_BvgS_HisK_like"/>
    <property type="match status" value="2"/>
</dbReference>
<dbReference type="KEGG" id="nsa:Nitsa_1068"/>
<dbReference type="InterPro" id="IPR003594">
    <property type="entry name" value="HATPase_dom"/>
</dbReference>
<dbReference type="SMART" id="SM00388">
    <property type="entry name" value="HisKA"/>
    <property type="match status" value="1"/>
</dbReference>
<dbReference type="OrthoDB" id="174578at2"/>
<feature type="transmembrane region" description="Helical" evidence="6">
    <location>
        <begin position="816"/>
        <end position="838"/>
    </location>
</feature>
<keyword evidence="10" id="KW-1185">Reference proteome</keyword>
<dbReference type="PANTHER" id="PTHR35936">
    <property type="entry name" value="MEMBRANE-BOUND LYTIC MUREIN TRANSGLYCOSYLASE F"/>
    <property type="match status" value="1"/>
</dbReference>
<sequence length="1109" mass="127380">MKQFFKILIVTLLTCSSWSYAASPSTSKVGETLEPVTLQLNWLYSFELAGFIAAKEKGFYRDAGLDVTFRKFKTGMDVVNEVLKGKADYGLYSSKLLDCFLQGQPVKLVASFFKTPSIFIVAKPGIKQPEDLKGKTIMVPFSRHDFELNFGDMFRKRDVNISSIKLSTSPYSLDAFIQGKVDAIVLFLPSQLYRLGTLNTPYTIINPGDYSDLTLQQELFTTQKIAQNYPERTLAFRNASIKGWEYALKHPYEIIDIIRKKYAPHKTLEELSYEYRIVKRLIQADLYPIGSIDTHLLLLKIKRDLKLKRDIQAKRHLNKYLFGGGVEMSPLILTKTERDYLKTHPVIKAHNESNWPPFNFNENGQAKGFSIDYMNLIAEKIGVKVKYVSGYTWYEFLQMINSDKLDVIDNIAITKDRKKFVRFTHPYIDLRHAIYTQVNNQVYFSLKDLAGKKVALVQGFFIQQYLAKHYPRIKQVLVPDQLSALKLLSLGRVDAVIGKQVVVDYLMRQYLISNIIATSYVQDPGTISHVALGVSKKDKILARILSKAQKTVTRKELDQLKHKWFGINPLLDSKELLSADEERYLSSHRDLSVCVLKERAPIEFFDRDKAQGIAVEVIDTLTRRLHLNLHYLPAEDRPQELAMLRERRCDIIAAASRGPQNAKLLYFTKPYLEYDEVLVAHHNGKPNSGELSLGGKHLAGWKGDPALRQLKKAHPKMTILEFSSPKEILEAVRDGSVDYALMARPVFNYQKRLLKLDDLEIAGVAPVKASLTIGVRKDELTLYNIFNKIVNVMPKETYYAISDKWTSKRILKEVDWRTIALIVGVALLIILIILFAYWRQRKLSRKIKELNDTLEERIEEALQKNREQELFMLQQDRLAKMGEMIAMIAHQWRQPLNNLSLLIQLLVSKYKKGKLDRESIDYFQNNALKQINQMSTTIDDFRNFYKIEKEPEIFCVNESIEHLINLTRMSFSAKNINIVFDAKNDYYYKGHPNELAHAILNIMNNAKDAFSDRDGSIEHKEIRLSLSHIEEDIVLEICDNAGGIPEGIIDKIFDPYFSTKQDKNGTGLGLYMTRVMIVEHMGSTISVRNTTQGACFTITLKGEWHHVAF</sequence>
<evidence type="ECO:0000313" key="10">
    <source>
        <dbReference type="Proteomes" id="UP000008633"/>
    </source>
</evidence>
<comment type="catalytic activity">
    <reaction evidence="1">
        <text>ATP + protein L-histidine = ADP + protein N-phospho-L-histidine.</text>
        <dbReference type="EC" id="2.7.13.3"/>
    </reaction>
</comment>
<dbReference type="SMART" id="SM00062">
    <property type="entry name" value="PBPb"/>
    <property type="match status" value="2"/>
</dbReference>
<dbReference type="PANTHER" id="PTHR35936:SF17">
    <property type="entry name" value="ARGININE-BINDING EXTRACELLULAR PROTEIN ARTP"/>
    <property type="match status" value="1"/>
</dbReference>
<protein>
    <recommendedName>
        <fullName evidence="2">histidine kinase</fullName>
        <ecNumber evidence="2">2.7.13.3</ecNumber>
    </recommendedName>
</protein>
<dbReference type="EMBL" id="CP002452">
    <property type="protein sequence ID" value="ADV46324.1"/>
    <property type="molecule type" value="Genomic_DNA"/>
</dbReference>
<evidence type="ECO:0000256" key="1">
    <source>
        <dbReference type="ARBA" id="ARBA00000085"/>
    </source>
</evidence>
<dbReference type="eggNOG" id="COG4191">
    <property type="taxonomic scope" value="Bacteria"/>
</dbReference>
<gene>
    <name evidence="9" type="ordered locus">Nitsa_1068</name>
</gene>
<keyword evidence="9" id="KW-0808">Transferase</keyword>
<accession>E6WXR7</accession>
<dbReference type="SUPFAM" id="SSF55874">
    <property type="entry name" value="ATPase domain of HSP90 chaperone/DNA topoisomerase II/histidine kinase"/>
    <property type="match status" value="1"/>
</dbReference>
<dbReference type="InterPro" id="IPR003661">
    <property type="entry name" value="HisK_dim/P_dom"/>
</dbReference>
<keyword evidence="9" id="KW-0418">Kinase</keyword>
<dbReference type="GO" id="GO:0000155">
    <property type="term" value="F:phosphorelay sensor kinase activity"/>
    <property type="evidence" value="ECO:0007669"/>
    <property type="project" value="InterPro"/>
</dbReference>
<feature type="domain" description="Histidine kinase" evidence="8">
    <location>
        <begin position="887"/>
        <end position="1104"/>
    </location>
</feature>
<organism evidence="9 10">
    <name type="scientific">Nitratifractor salsuginis (strain DSM 16511 / JCM 12458 / E9I37-1)</name>
    <dbReference type="NCBI Taxonomy" id="749222"/>
    <lineage>
        <taxon>Bacteria</taxon>
        <taxon>Pseudomonadati</taxon>
        <taxon>Campylobacterota</taxon>
        <taxon>Epsilonproteobacteria</taxon>
        <taxon>Campylobacterales</taxon>
        <taxon>Sulfurovaceae</taxon>
        <taxon>Nitratifractor</taxon>
    </lineage>
</organism>
<dbReference type="STRING" id="749222.Nitsa_1068"/>
<evidence type="ECO:0000256" key="4">
    <source>
        <dbReference type="ARBA" id="ARBA00022729"/>
    </source>
</evidence>
<dbReference type="CDD" id="cd00082">
    <property type="entry name" value="HisKA"/>
    <property type="match status" value="1"/>
</dbReference>
<dbReference type="Pfam" id="PF00497">
    <property type="entry name" value="SBP_bac_3"/>
    <property type="match status" value="2"/>
</dbReference>
<dbReference type="InterPro" id="IPR005467">
    <property type="entry name" value="His_kinase_dom"/>
</dbReference>
<reference evidence="9 10" key="1">
    <citation type="journal article" date="2011" name="Stand. Genomic Sci.">
        <title>Complete genome sequence of Nitratifractor salsuginis type strain (E9I37-1).</title>
        <authorList>
            <person name="Anderson I."/>
            <person name="Sikorski J."/>
            <person name="Zeytun A."/>
            <person name="Nolan M."/>
            <person name="Lapidus A."/>
            <person name="Lucas S."/>
            <person name="Hammon N."/>
            <person name="Deshpande S."/>
            <person name="Cheng J.F."/>
            <person name="Tapia R."/>
            <person name="Han C."/>
            <person name="Goodwin L."/>
            <person name="Pitluck S."/>
            <person name="Liolios K."/>
            <person name="Pagani I."/>
            <person name="Ivanova N."/>
            <person name="Huntemann M."/>
            <person name="Mavromatis K."/>
            <person name="Ovchinikova G."/>
            <person name="Pati A."/>
            <person name="Chen A."/>
            <person name="Palaniappan K."/>
            <person name="Land M."/>
            <person name="Hauser L."/>
            <person name="Brambilla E.M."/>
            <person name="Ngatchou-Djao O.D."/>
            <person name="Rohde M."/>
            <person name="Tindall B.J."/>
            <person name="Goker M."/>
            <person name="Detter J.C."/>
            <person name="Woyke T."/>
            <person name="Bristow J."/>
            <person name="Eisen J.A."/>
            <person name="Markowitz V."/>
            <person name="Hugenholtz P."/>
            <person name="Klenk H.P."/>
            <person name="Kyrpides N.C."/>
        </authorList>
    </citation>
    <scope>NUCLEOTIDE SEQUENCE [LARGE SCALE GENOMIC DNA]</scope>
    <source>
        <strain evidence="10">DSM 16511 / JCM 12458 / E9I37-1</strain>
    </source>
</reference>
<dbReference type="EC" id="2.7.13.3" evidence="2"/>
<dbReference type="SUPFAM" id="SSF47384">
    <property type="entry name" value="Homodimeric domain of signal transducing histidine kinase"/>
    <property type="match status" value="1"/>
</dbReference>
<dbReference type="InterPro" id="IPR036097">
    <property type="entry name" value="HisK_dim/P_sf"/>
</dbReference>
<dbReference type="SMART" id="SM00387">
    <property type="entry name" value="HATPase_c"/>
    <property type="match status" value="1"/>
</dbReference>
<dbReference type="Gene3D" id="1.10.287.130">
    <property type="match status" value="1"/>
</dbReference>
<keyword evidence="5" id="KW-0175">Coiled coil</keyword>
<dbReference type="Pfam" id="PF09084">
    <property type="entry name" value="NMT1"/>
    <property type="match status" value="1"/>
</dbReference>
<name>E6WXR7_NITSE</name>
<evidence type="ECO:0000256" key="6">
    <source>
        <dbReference type="SAM" id="Phobius"/>
    </source>
</evidence>
<evidence type="ECO:0000256" key="3">
    <source>
        <dbReference type="ARBA" id="ARBA00022553"/>
    </source>
</evidence>
<feature type="signal peptide" evidence="7">
    <location>
        <begin position="1"/>
        <end position="21"/>
    </location>
</feature>
<keyword evidence="6" id="KW-0472">Membrane</keyword>
<dbReference type="InterPro" id="IPR015168">
    <property type="entry name" value="SsuA/THI5"/>
</dbReference>
<dbReference type="Pfam" id="PF00512">
    <property type="entry name" value="HisKA"/>
    <property type="match status" value="1"/>
</dbReference>
<dbReference type="Proteomes" id="UP000008633">
    <property type="component" value="Chromosome"/>
</dbReference>
<dbReference type="PRINTS" id="PR00344">
    <property type="entry name" value="BCTRLSENSOR"/>
</dbReference>
<keyword evidence="6" id="KW-0812">Transmembrane</keyword>
<dbReference type="eggNOG" id="COG0715">
    <property type="taxonomic scope" value="Bacteria"/>
</dbReference>